<dbReference type="EMBL" id="UZAE01004299">
    <property type="protein sequence ID" value="VDO01109.1"/>
    <property type="molecule type" value="Genomic_DNA"/>
</dbReference>
<proteinExistence type="predicted"/>
<name>A0A0R3TDW2_RODNA</name>
<sequence>MEVDDSEGEGLDYYIDKCALTSSCVHLPDNSNSPDPRLLSWVISHQKKDKVATVAPFELLKRNYERMKRRRSLPLPSGSGESWTIHPLVIYLSGGRRLSSQMACVTLWEAVKVRTFYECTPTERRGVAFSAPRFPIEVVERDYEAHVRRHSVSPSRKS</sequence>
<accession>A0A0R3TDW2</accession>
<evidence type="ECO:0000313" key="1">
    <source>
        <dbReference type="EMBL" id="VDO01109.1"/>
    </source>
</evidence>
<reference evidence="3" key="1">
    <citation type="submission" date="2017-02" db="UniProtKB">
        <authorList>
            <consortium name="WormBaseParasite"/>
        </authorList>
    </citation>
    <scope>IDENTIFICATION</scope>
</reference>
<dbReference type="Proteomes" id="UP000278807">
    <property type="component" value="Unassembled WGS sequence"/>
</dbReference>
<gene>
    <name evidence="1" type="ORF">HNAJ_LOCUS5249</name>
</gene>
<evidence type="ECO:0000313" key="2">
    <source>
        <dbReference type="Proteomes" id="UP000278807"/>
    </source>
</evidence>
<evidence type="ECO:0000313" key="3">
    <source>
        <dbReference type="WBParaSite" id="HNAJ_0000525101-mRNA-1"/>
    </source>
</evidence>
<dbReference type="WBParaSite" id="HNAJ_0000525101-mRNA-1">
    <property type="protein sequence ID" value="HNAJ_0000525101-mRNA-1"/>
    <property type="gene ID" value="HNAJ_0000525101"/>
</dbReference>
<dbReference type="AlphaFoldDB" id="A0A0R3TDW2"/>
<organism evidence="3">
    <name type="scientific">Rodentolepis nana</name>
    <name type="common">Dwarf tapeworm</name>
    <name type="synonym">Hymenolepis nana</name>
    <dbReference type="NCBI Taxonomy" id="102285"/>
    <lineage>
        <taxon>Eukaryota</taxon>
        <taxon>Metazoa</taxon>
        <taxon>Spiralia</taxon>
        <taxon>Lophotrochozoa</taxon>
        <taxon>Platyhelminthes</taxon>
        <taxon>Cestoda</taxon>
        <taxon>Eucestoda</taxon>
        <taxon>Cyclophyllidea</taxon>
        <taxon>Hymenolepididae</taxon>
        <taxon>Rodentolepis</taxon>
    </lineage>
</organism>
<protein>
    <submittedName>
        <fullName evidence="3">Tyrosine-protein phosphatase domain-containing protein</fullName>
    </submittedName>
</protein>
<keyword evidence="2" id="KW-1185">Reference proteome</keyword>
<reference evidence="1 2" key="2">
    <citation type="submission" date="2018-11" db="EMBL/GenBank/DDBJ databases">
        <authorList>
            <consortium name="Pathogen Informatics"/>
        </authorList>
    </citation>
    <scope>NUCLEOTIDE SEQUENCE [LARGE SCALE GENOMIC DNA]</scope>
</reference>